<dbReference type="EMBL" id="BOMP01000058">
    <property type="protein sequence ID" value="GIE40996.1"/>
    <property type="molecule type" value="Genomic_DNA"/>
</dbReference>
<name>A0ABQ4AJC1_9ACTN</name>
<evidence type="ECO:0000313" key="2">
    <source>
        <dbReference type="EMBL" id="GIE40996.1"/>
    </source>
</evidence>
<dbReference type="InterPro" id="IPR050320">
    <property type="entry name" value="N5-glutamine_MTase"/>
</dbReference>
<keyword evidence="3" id="KW-1185">Reference proteome</keyword>
<dbReference type="Gene3D" id="3.40.50.150">
    <property type="entry name" value="Vaccinia Virus protein VP39"/>
    <property type="match status" value="1"/>
</dbReference>
<dbReference type="CDD" id="cd02440">
    <property type="entry name" value="AdoMet_MTases"/>
    <property type="match status" value="1"/>
</dbReference>
<dbReference type="GO" id="GO:0008168">
    <property type="term" value="F:methyltransferase activity"/>
    <property type="evidence" value="ECO:0007669"/>
    <property type="project" value="UniProtKB-KW"/>
</dbReference>
<organism evidence="2 3">
    <name type="scientific">Actinoplanes lobatus</name>
    <dbReference type="NCBI Taxonomy" id="113568"/>
    <lineage>
        <taxon>Bacteria</taxon>
        <taxon>Bacillati</taxon>
        <taxon>Actinomycetota</taxon>
        <taxon>Actinomycetes</taxon>
        <taxon>Micromonosporales</taxon>
        <taxon>Micromonosporaceae</taxon>
        <taxon>Actinoplanes</taxon>
    </lineage>
</organism>
<keyword evidence="2" id="KW-0808">Transferase</keyword>
<dbReference type="Pfam" id="PF05175">
    <property type="entry name" value="MTS"/>
    <property type="match status" value="1"/>
</dbReference>
<dbReference type="PROSITE" id="PS00092">
    <property type="entry name" value="N6_MTASE"/>
    <property type="match status" value="1"/>
</dbReference>
<dbReference type="SUPFAM" id="SSF53335">
    <property type="entry name" value="S-adenosyl-L-methionine-dependent methyltransferases"/>
    <property type="match status" value="1"/>
</dbReference>
<dbReference type="Proteomes" id="UP000631312">
    <property type="component" value="Unassembled WGS sequence"/>
</dbReference>
<comment type="caution">
    <text evidence="2">The sequence shown here is derived from an EMBL/GenBank/DDBJ whole genome shotgun (WGS) entry which is preliminary data.</text>
</comment>
<feature type="domain" description="Methyltransferase small" evidence="1">
    <location>
        <begin position="144"/>
        <end position="256"/>
    </location>
</feature>
<evidence type="ECO:0000313" key="3">
    <source>
        <dbReference type="Proteomes" id="UP000631312"/>
    </source>
</evidence>
<gene>
    <name evidence="2" type="ORF">Alo02nite_38940</name>
</gene>
<dbReference type="PANTHER" id="PTHR18895">
    <property type="entry name" value="HEMK METHYLTRANSFERASE"/>
    <property type="match status" value="1"/>
</dbReference>
<evidence type="ECO:0000259" key="1">
    <source>
        <dbReference type="Pfam" id="PF05175"/>
    </source>
</evidence>
<accession>A0ABQ4AJC1</accession>
<keyword evidence="2" id="KW-0489">Methyltransferase</keyword>
<proteinExistence type="predicted"/>
<protein>
    <submittedName>
        <fullName evidence="2">SAM-dependent methyltransferase</fullName>
    </submittedName>
</protein>
<dbReference type="GO" id="GO:0032259">
    <property type="term" value="P:methylation"/>
    <property type="evidence" value="ECO:0007669"/>
    <property type="project" value="UniProtKB-KW"/>
</dbReference>
<dbReference type="InterPro" id="IPR002052">
    <property type="entry name" value="DNA_methylase_N6_adenine_CS"/>
</dbReference>
<dbReference type="PANTHER" id="PTHR18895:SF74">
    <property type="entry name" value="MTRF1L RELEASE FACTOR GLUTAMINE METHYLTRANSFERASE"/>
    <property type="match status" value="1"/>
</dbReference>
<dbReference type="InterPro" id="IPR007848">
    <property type="entry name" value="Small_mtfrase_dom"/>
</dbReference>
<sequence>MGIRTVMTVITTPQETDAALVDLGDALRAGGYRFTTTTPATHERVNRRPGNARARSLRDVFGWNRPFGPGVLPERIVELMDLAGVLDRDGDIWRSRVRFSCYDGEILVHSAFPATDPDAVFFGPDTYPMVNAAIAVIESRGRPVRRAVDIGCGTGAGAIAVAKRAPGGEILAVDINPVARHFARLNALLARTPHVRVCNSYLLDAVDGDFDLIVSNPPFMIDPAGRANRDGGPHGHELSLAIACTAVDRLAVGGTLVLFSGIAIVEGRDLFHEAAVERLAGTGLTWTYREVDPDVYGEELDRPAYAHAERIALVLLTVTRRLRRPS</sequence>
<dbReference type="InterPro" id="IPR029063">
    <property type="entry name" value="SAM-dependent_MTases_sf"/>
</dbReference>
<reference evidence="2 3" key="1">
    <citation type="submission" date="2021-01" db="EMBL/GenBank/DDBJ databases">
        <title>Whole genome shotgun sequence of Actinoplanes lobatus NBRC 12513.</title>
        <authorList>
            <person name="Komaki H."/>
            <person name="Tamura T."/>
        </authorList>
    </citation>
    <scope>NUCLEOTIDE SEQUENCE [LARGE SCALE GENOMIC DNA]</scope>
    <source>
        <strain evidence="2 3">NBRC 12513</strain>
    </source>
</reference>